<reference evidence="1 2" key="1">
    <citation type="journal article" date="2011" name="J. Bacteriol.">
        <title>Genome of Ochrobactrum anthropi ATCC 49188 T, a versatile opportunistic pathogen and symbiont of several eukaryotic hosts.</title>
        <authorList>
            <person name="Chain P.S."/>
            <person name="Lang D.M."/>
            <person name="Comerci D.J."/>
            <person name="Malfatti S.A."/>
            <person name="Vergez L.M."/>
            <person name="Shin M."/>
            <person name="Ugalde R.A."/>
            <person name="Garcia E."/>
            <person name="Tolmasky M.E."/>
        </authorList>
    </citation>
    <scope>NUCLEOTIDE SEQUENCE [LARGE SCALE GENOMIC DNA]</scope>
    <source>
        <strain evidence="2">ATCC 49188 / DSM 6882 / CCUG 24695 / JCM 21032 / LMG 3331 / NBRC 15819 / NCTC 12168 / Alc 37</strain>
    </source>
</reference>
<organism evidence="1 2">
    <name type="scientific">Brucella anthropi (strain ATCC 49188 / DSM 6882 / CCUG 24695 / JCM 21032 / LMG 3331 / NBRC 15819 / NCTC 12168 / Alc 37)</name>
    <name type="common">Ochrobactrum anthropi</name>
    <dbReference type="NCBI Taxonomy" id="439375"/>
    <lineage>
        <taxon>Bacteria</taxon>
        <taxon>Pseudomonadati</taxon>
        <taxon>Pseudomonadota</taxon>
        <taxon>Alphaproteobacteria</taxon>
        <taxon>Hyphomicrobiales</taxon>
        <taxon>Brucellaceae</taxon>
        <taxon>Brucella/Ochrobactrum group</taxon>
        <taxon>Brucella</taxon>
    </lineage>
</organism>
<dbReference type="Proteomes" id="UP000002301">
    <property type="component" value="Chromosome 1"/>
</dbReference>
<dbReference type="HOGENOM" id="CLU_1265877_0_0_5"/>
<dbReference type="AlphaFoldDB" id="A6WV38"/>
<dbReference type="EMBL" id="CP000758">
    <property type="protein sequence ID" value="ABS12842.1"/>
    <property type="molecule type" value="Genomic_DNA"/>
</dbReference>
<proteinExistence type="predicted"/>
<dbReference type="KEGG" id="oan:Oant_0111"/>
<keyword evidence="2" id="KW-1185">Reference proteome</keyword>
<dbReference type="RefSeq" id="WP_011982332.1">
    <property type="nucleotide sequence ID" value="NC_009667.1"/>
</dbReference>
<accession>A6WV38</accession>
<gene>
    <name evidence="1" type="ordered locus">Oant_0111</name>
</gene>
<sequence>MEPLEKLVGLYLRLNGYFLSKYIIHSPKSGTVRGEVDWLAFKGAHHSQSHVGDSGCDFLSLKEKHNDIIICEVKSSASSDFNKSLKSTENIKDILSWIGVVSDRDIDSLAEKVSKLVSRDVDKIEAQLGIVYQNYVFRPLLAIGVDSDRDFEKRWRLNTGIIFNFIKKRLATENHIPSCSRNYGASQWGDDYKDLIDWFKKNNAETINIENFNKKFKG</sequence>
<evidence type="ECO:0000313" key="2">
    <source>
        <dbReference type="Proteomes" id="UP000002301"/>
    </source>
</evidence>
<protein>
    <submittedName>
        <fullName evidence="1">Uncharacterized protein</fullName>
    </submittedName>
</protein>
<dbReference type="STRING" id="439375.Oant_0111"/>
<evidence type="ECO:0000313" key="1">
    <source>
        <dbReference type="EMBL" id="ABS12842.1"/>
    </source>
</evidence>
<name>A6WV38_BRUA4</name>